<dbReference type="AlphaFoldDB" id="Q754Y5"/>
<feature type="domain" description="TRIP4/RQT4 C2HC5-type zinc finger" evidence="2">
    <location>
        <begin position="166"/>
        <end position="218"/>
    </location>
</feature>
<dbReference type="InterPro" id="IPR009349">
    <property type="entry name" value="TRIP4/RQT4_C2HC5_Znf"/>
</dbReference>
<feature type="compositionally biased region" description="Acidic residues" evidence="1">
    <location>
        <begin position="405"/>
        <end position="419"/>
    </location>
</feature>
<reference evidence="3 4" key="1">
    <citation type="journal article" date="2004" name="Science">
        <title>The Ashbya gossypii genome as a tool for mapping the ancient Saccharomyces cerevisiae genome.</title>
        <authorList>
            <person name="Dietrich F.S."/>
            <person name="Voegeli S."/>
            <person name="Brachat S."/>
            <person name="Lerch A."/>
            <person name="Gates K."/>
            <person name="Steiner S."/>
            <person name="Mohr C."/>
            <person name="Pohlmann R."/>
            <person name="Luedi P."/>
            <person name="Choi S."/>
            <person name="Wing R.A."/>
            <person name="Flavier A."/>
            <person name="Gaffney T.D."/>
            <person name="Philippsen P."/>
        </authorList>
    </citation>
    <scope>NUCLEOTIDE SEQUENCE [LARGE SCALE GENOMIC DNA]</scope>
    <source>
        <strain evidence="4">ATCC 10895 / CBS 109.51 / FGSC 9923 / NRRL Y-1056</strain>
    </source>
</reference>
<dbReference type="KEGG" id="ago:AGOS_AFR080W"/>
<dbReference type="GO" id="GO:0180022">
    <property type="term" value="C:RQC-trigger complex"/>
    <property type="evidence" value="ECO:0007669"/>
    <property type="project" value="InterPro"/>
</dbReference>
<dbReference type="Pfam" id="PF06221">
    <property type="entry name" value="zf-C2HC5"/>
    <property type="match status" value="1"/>
</dbReference>
<proteinExistence type="predicted"/>
<dbReference type="InterPro" id="IPR039128">
    <property type="entry name" value="TRIP4-like"/>
</dbReference>
<dbReference type="Proteomes" id="UP000000591">
    <property type="component" value="Chromosome VI"/>
</dbReference>
<dbReference type="STRING" id="284811.Q754Y5"/>
<organism evidence="3 4">
    <name type="scientific">Eremothecium gossypii (strain ATCC 10895 / CBS 109.51 / FGSC 9923 / NRRL Y-1056)</name>
    <name type="common">Yeast</name>
    <name type="synonym">Ashbya gossypii</name>
    <dbReference type="NCBI Taxonomy" id="284811"/>
    <lineage>
        <taxon>Eukaryota</taxon>
        <taxon>Fungi</taxon>
        <taxon>Dikarya</taxon>
        <taxon>Ascomycota</taxon>
        <taxon>Saccharomycotina</taxon>
        <taxon>Saccharomycetes</taxon>
        <taxon>Saccharomycetales</taxon>
        <taxon>Saccharomycetaceae</taxon>
        <taxon>Eremothecium</taxon>
    </lineage>
</organism>
<feature type="region of interest" description="Disordered" evidence="1">
    <location>
        <begin position="454"/>
        <end position="496"/>
    </location>
</feature>
<dbReference type="InParanoid" id="Q754Y5"/>
<evidence type="ECO:0000313" key="4">
    <source>
        <dbReference type="Proteomes" id="UP000000591"/>
    </source>
</evidence>
<dbReference type="OrthoDB" id="338816at2759"/>
<dbReference type="RefSeq" id="NP_985627.1">
    <property type="nucleotide sequence ID" value="NM_210981.2"/>
</dbReference>
<reference evidence="4" key="2">
    <citation type="journal article" date="2013" name="G3 (Bethesda)">
        <title>Genomes of Ashbya fungi isolated from insects reveal four mating-type loci, numerous translocations, lack of transposons, and distinct gene duplications.</title>
        <authorList>
            <person name="Dietrich F.S."/>
            <person name="Voegeli S."/>
            <person name="Kuo S."/>
            <person name="Philippsen P."/>
        </authorList>
    </citation>
    <scope>GENOME REANNOTATION</scope>
    <source>
        <strain evidence="4">ATCC 10895 / CBS 109.51 / FGSC 9923 / NRRL Y-1056</strain>
    </source>
</reference>
<gene>
    <name evidence="3" type="ORF">AGOS_AFR080W</name>
</gene>
<dbReference type="GO" id="GO:0072344">
    <property type="term" value="P:rescue of stalled ribosome"/>
    <property type="evidence" value="ECO:0007669"/>
    <property type="project" value="InterPro"/>
</dbReference>
<dbReference type="EMBL" id="AE016819">
    <property type="protein sequence ID" value="AAS53451.1"/>
    <property type="molecule type" value="Genomic_DNA"/>
</dbReference>
<sequence length="505" mass="57317">MNEAAATRYAVERIPMLVPLDEVSIKELCSSILTRANGNLEIVAEELLEILGHTSEAYEFVFRFNEALSGATGSTAGQSEADEKANRNASGRKLPIIMLNDTDITEDVVPDCPPEYDQEEAAEIAVSERLASHKTQGSKLHTLQEIDEALKALELRGSGSDGNASYKCNCQATMHPLFELAPNCLNCGKIICCREGLHMDSCSYCGTLLIPKQQQRDIEKVLQRERELVKAKRQETGSTGKKKEKVFKISNAKGRNMFSEQERLFDKLDRQREREMKRNQVLGAEDMSQEEDSILKAEEVDPELRAAQARLENLLHFQDTSEERTKIIDTASDYSMSNDAGIWGSAYEKAMALKRQQHNLRQWEKSERERNGRRDKIKLDLVLEKDGKVRFEESRVPGTRRGLTEDDIDELSDPDEREELQDIKELRKRINAEKQAEKESLLGNTWDFEKDKSRFRKPVYVGPGPADDDDSKQDLDSEETLQQHSRVQLDSADDKSVEESILAFL</sequence>
<dbReference type="GO" id="GO:0005634">
    <property type="term" value="C:nucleus"/>
    <property type="evidence" value="ECO:0000318"/>
    <property type="project" value="GO_Central"/>
</dbReference>
<dbReference type="GO" id="GO:0008270">
    <property type="term" value="F:zinc ion binding"/>
    <property type="evidence" value="ECO:0007669"/>
    <property type="project" value="InterPro"/>
</dbReference>
<protein>
    <submittedName>
        <fullName evidence="3">AFR080Wp</fullName>
    </submittedName>
</protein>
<dbReference type="HOGENOM" id="CLU_042447_0_0_1"/>
<feature type="compositionally biased region" description="Acidic residues" evidence="1">
    <location>
        <begin position="466"/>
        <end position="479"/>
    </location>
</feature>
<evidence type="ECO:0000313" key="3">
    <source>
        <dbReference type="EMBL" id="AAS53451.1"/>
    </source>
</evidence>
<keyword evidence="4" id="KW-1185">Reference proteome</keyword>
<name>Q754Y5_EREGS</name>
<evidence type="ECO:0000256" key="1">
    <source>
        <dbReference type="SAM" id="MobiDB-lite"/>
    </source>
</evidence>
<feature type="region of interest" description="Disordered" evidence="1">
    <location>
        <begin position="394"/>
        <end position="419"/>
    </location>
</feature>
<dbReference type="PANTHER" id="PTHR12963">
    <property type="entry name" value="THYROID RECEPTOR INTERACTING PROTEIN RELATED"/>
    <property type="match status" value="1"/>
</dbReference>
<dbReference type="GeneID" id="4621870"/>
<evidence type="ECO:0000259" key="2">
    <source>
        <dbReference type="Pfam" id="PF06221"/>
    </source>
</evidence>
<dbReference type="OMA" id="MWASPQE"/>
<accession>Q754Y5</accession>
<dbReference type="GO" id="GO:0045893">
    <property type="term" value="P:positive regulation of DNA-templated transcription"/>
    <property type="evidence" value="ECO:0000318"/>
    <property type="project" value="GO_Central"/>
</dbReference>
<dbReference type="PANTHER" id="PTHR12963:SF4">
    <property type="entry name" value="ACTIVATING SIGNAL COINTEGRATOR 1"/>
    <property type="match status" value="1"/>
</dbReference>
<dbReference type="eggNOG" id="KOG2845">
    <property type="taxonomic scope" value="Eukaryota"/>
</dbReference>
<dbReference type="FunCoup" id="Q754Y5">
    <property type="interactions" value="112"/>
</dbReference>